<keyword evidence="3 6" id="KW-1133">Transmembrane helix</keyword>
<dbReference type="GO" id="GO:0005886">
    <property type="term" value="C:plasma membrane"/>
    <property type="evidence" value="ECO:0007669"/>
    <property type="project" value="InterPro"/>
</dbReference>
<keyword evidence="4 6" id="KW-0472">Membrane</keyword>
<dbReference type="Proteomes" id="UP000297407">
    <property type="component" value="Unassembled WGS sequence"/>
</dbReference>
<evidence type="ECO:0000256" key="1">
    <source>
        <dbReference type="ARBA" id="ARBA00004167"/>
    </source>
</evidence>
<evidence type="ECO:0000256" key="3">
    <source>
        <dbReference type="ARBA" id="ARBA00022989"/>
    </source>
</evidence>
<evidence type="ECO:0000313" key="8">
    <source>
        <dbReference type="EMBL" id="TGD59910.1"/>
    </source>
</evidence>
<feature type="region of interest" description="Disordered" evidence="5">
    <location>
        <begin position="1650"/>
        <end position="1689"/>
    </location>
</feature>
<evidence type="ECO:0000256" key="6">
    <source>
        <dbReference type="SAM" id="Phobius"/>
    </source>
</evidence>
<keyword evidence="2 6" id="KW-0812">Transmembrane</keyword>
<name>A0A4Z0LDE9_9FLAO</name>
<feature type="domain" description="Translocation and assembly module TamB C-terminal" evidence="7">
    <location>
        <begin position="1180"/>
        <end position="1623"/>
    </location>
</feature>
<protein>
    <submittedName>
        <fullName evidence="8">Translocation/assembly module TamB</fullName>
    </submittedName>
</protein>
<dbReference type="InterPro" id="IPR008023">
    <property type="entry name" value="DUF748"/>
</dbReference>
<dbReference type="GO" id="GO:0009306">
    <property type="term" value="P:protein secretion"/>
    <property type="evidence" value="ECO:0007669"/>
    <property type="project" value="InterPro"/>
</dbReference>
<evidence type="ECO:0000256" key="5">
    <source>
        <dbReference type="SAM" id="MobiDB-lite"/>
    </source>
</evidence>
<dbReference type="PANTHER" id="PTHR30441:SF8">
    <property type="entry name" value="DUF748 DOMAIN-CONTAINING PROTEIN"/>
    <property type="match status" value="1"/>
</dbReference>
<dbReference type="InterPro" id="IPR052894">
    <property type="entry name" value="AsmA-related"/>
</dbReference>
<comment type="subcellular location">
    <subcellularLocation>
        <location evidence="1">Membrane</location>
        <topology evidence="1">Single-pass membrane protein</topology>
    </subcellularLocation>
</comment>
<organism evidence="8 9">
    <name type="scientific">Flavobacterium humi</name>
    <dbReference type="NCBI Taxonomy" id="2562683"/>
    <lineage>
        <taxon>Bacteria</taxon>
        <taxon>Pseudomonadati</taxon>
        <taxon>Bacteroidota</taxon>
        <taxon>Flavobacteriia</taxon>
        <taxon>Flavobacteriales</taxon>
        <taxon>Flavobacteriaceae</taxon>
        <taxon>Flavobacterium</taxon>
    </lineage>
</organism>
<dbReference type="EMBL" id="SRLH01000001">
    <property type="protein sequence ID" value="TGD59910.1"/>
    <property type="molecule type" value="Genomic_DNA"/>
</dbReference>
<accession>A0A4Z0LDE9</accession>
<evidence type="ECO:0000256" key="2">
    <source>
        <dbReference type="ARBA" id="ARBA00022692"/>
    </source>
</evidence>
<evidence type="ECO:0000313" key="9">
    <source>
        <dbReference type="Proteomes" id="UP000297407"/>
    </source>
</evidence>
<dbReference type="PANTHER" id="PTHR30441">
    <property type="entry name" value="DUF748 DOMAIN-CONTAINING PROTEIN"/>
    <property type="match status" value="1"/>
</dbReference>
<evidence type="ECO:0000256" key="4">
    <source>
        <dbReference type="ARBA" id="ARBA00023136"/>
    </source>
</evidence>
<gene>
    <name evidence="8" type="ORF">E4635_00870</name>
</gene>
<comment type="caution">
    <text evidence="8">The sequence shown here is derived from an EMBL/GenBank/DDBJ whole genome shotgun (WGS) entry which is preliminary data.</text>
</comment>
<proteinExistence type="predicted"/>
<reference evidence="8 9" key="1">
    <citation type="submission" date="2019-04" db="EMBL/GenBank/DDBJ databases">
        <title>Flavobacterium sp. strain DS2-A Genome sequencing and assembly.</title>
        <authorList>
            <person name="Kim I."/>
        </authorList>
    </citation>
    <scope>NUCLEOTIDE SEQUENCE [LARGE SCALE GENOMIC DNA]</scope>
    <source>
        <strain evidence="8 9">DS2-A</strain>
    </source>
</reference>
<feature type="transmembrane region" description="Helical" evidence="6">
    <location>
        <begin position="12"/>
        <end position="32"/>
    </location>
</feature>
<sequence length="1689" mass="188063">MHKYVKKSLKILGWTVASIVGLFLLVVLLLQIPAIQNLVKNKAVAYLEGKIHTPVRIGKVAIGLPKKVVLEEVYFQSQAGDTLLSGGKIAVDISLFKLLDDAVEINSVQLENITANIKRDKDSVFNFDYIIDAFASKEPKKDSKPTEISLHKINLSHVKVRFDDAVTQNNLNVSLDRFETRMQVFDIAQMDFDIPRIRLQGLNVKLKQGELLREITTKTIVTADSVIKKRPDLKIRLGEIDFGDIRVSYDNAGTKLNSGLSLDKLRIIFDETNLPKRRIAIEKFELEGMKGGLTIGKFDRKLTINTLPPQETPDWKLSLANASIKKSDFRFDDENAPKAIRGIDYKHLDVKQLQMEAENLDYTTAGFSGTIKSFGVKEQSGLEVQMLRTDFAYTNHGAKLKNLYVKTPQTLVKDEVTVAYPSLEALKENPGLMGINANMQKSRVSFTDILLFAPELNRVPVFQNNPNAVINIDSRIVGHLNDLLIRELDVSGIGNFHLAASGRIIGLPDAKKAWYNLNIKNLQVGARDIRQSLGTKALPSAIQFPEHLALKGTFKGKIDNFNTNVSLNSTFGAARVKADFDNRFKNKEKYNGIVALDRFDLGKMIKNPSIGKISLKANVKGVGLNPKTASATVDGFMQQGIFNGYAYQNLAVKGTILNGRYSATAEMNDPNLDFDLVSKGGFDGIYPQLDLKLNVDIADLEKLNLHAGPLKLRGEFDAVIPTADPDYLNGRATAHHVFVANGKEQFSLDSISITATATAEKKTLQLTSQFLKANIEGQYQMTEVVTALKNSIARYYNSNPSAPKKNTKPQQFDFNITVSNDPIVMKLVPEIKRLEPITINGRYNSANDTIVLNASIPKVVYGDNTISNTVLKIDTKDDALVYNVVIDEVQNAQFRLPNTKLEGSLKDNTLAYRLQLQDDKNKDQYSVGGTVKTVNGATEIHLSPENLLLNYQQWALSENNLIRFGAKGIYANDFELRNGNSVVQLQSQSENANAPLVLHFTDFDIATLSRMIQKESLAFGGLINGDVMFENLANHPVFTSDLTIKGFTFKKETIGDISLKVNNQVANTYAVSAAITGQGNQVSVEGVYQNNDSSFDLNLDLQQLNLASIQPFTAGQLSNSSGFVSGKFHIKGTAKQPKVIGELQFHNGAFTVTTLNSAFQLLNDSITFTEEGMQFKNFSLSDSENNALLLRGKMDTPDYRDFAFNLRIDADNFRVTNSTAKDNDLYYGKLFVDTHLRVKGDSNKPVVEGNIKVNENTKLTIVLPQSDPSIADREGIVEFIDQDAPLLDKRFTIAKDSLNQSKFKGMNVSVNIEIDKEAELTMIIDKGNGDYLKLKGEAQLTGGIDESGKTTLTGRYELKEGAYEMTFNFLKRKFEIREGSYILWTGEPTTADINITAVYKTQTAPIDLLDDQLGNVSPTVRNTYKQRIPFETLLKMKGELLKPEISFDITLPEGNYNVSSEIVSNTRAKLEQLRQQPDELNKQVFALLLLNRFIGENPFASESGTGAETLARQSVSKILSQQLNNLAGDLIKGVELDFDLESSDDYTTGAKANRTDLNVGVSKRLLDDRLKVTVGSSFGIEGPEQANREATNIAGDVSLDYQLSKDGRYVLRAYRKNEYQVALQGQIIETGVAFIITMDYNKFRELFHRSEEEKEMNSDMRKKRRAERELKKQQEAQQETPKETEDKKA</sequence>
<dbReference type="GO" id="GO:0090313">
    <property type="term" value="P:regulation of protein targeting to membrane"/>
    <property type="evidence" value="ECO:0007669"/>
    <property type="project" value="TreeGrafter"/>
</dbReference>
<evidence type="ECO:0000259" key="7">
    <source>
        <dbReference type="Pfam" id="PF04357"/>
    </source>
</evidence>
<keyword evidence="9" id="KW-1185">Reference proteome</keyword>
<dbReference type="InterPro" id="IPR007452">
    <property type="entry name" value="TamB_C"/>
</dbReference>
<dbReference type="OrthoDB" id="9811276at2"/>
<dbReference type="Pfam" id="PF04357">
    <property type="entry name" value="TamB"/>
    <property type="match status" value="1"/>
</dbReference>
<dbReference type="Pfam" id="PF05359">
    <property type="entry name" value="DUF748"/>
    <property type="match status" value="1"/>
</dbReference>